<name>A0A0C9VU58_SPHS4</name>
<dbReference type="EMBL" id="KN837108">
    <property type="protein sequence ID" value="KIJ46192.1"/>
    <property type="molecule type" value="Genomic_DNA"/>
</dbReference>
<gene>
    <name evidence="1" type="ORF">M422DRAFT_59633</name>
</gene>
<dbReference type="Proteomes" id="UP000054279">
    <property type="component" value="Unassembled WGS sequence"/>
</dbReference>
<dbReference type="OrthoDB" id="3261594at2759"/>
<dbReference type="AlphaFoldDB" id="A0A0C9VU58"/>
<evidence type="ECO:0000313" key="2">
    <source>
        <dbReference type="Proteomes" id="UP000054279"/>
    </source>
</evidence>
<keyword evidence="2" id="KW-1185">Reference proteome</keyword>
<reference evidence="1 2" key="1">
    <citation type="submission" date="2014-06" db="EMBL/GenBank/DDBJ databases">
        <title>Evolutionary Origins and Diversification of the Mycorrhizal Mutualists.</title>
        <authorList>
            <consortium name="DOE Joint Genome Institute"/>
            <consortium name="Mycorrhizal Genomics Consortium"/>
            <person name="Kohler A."/>
            <person name="Kuo A."/>
            <person name="Nagy L.G."/>
            <person name="Floudas D."/>
            <person name="Copeland A."/>
            <person name="Barry K.W."/>
            <person name="Cichocki N."/>
            <person name="Veneault-Fourrey C."/>
            <person name="LaButti K."/>
            <person name="Lindquist E.A."/>
            <person name="Lipzen A."/>
            <person name="Lundell T."/>
            <person name="Morin E."/>
            <person name="Murat C."/>
            <person name="Riley R."/>
            <person name="Ohm R."/>
            <person name="Sun H."/>
            <person name="Tunlid A."/>
            <person name="Henrissat B."/>
            <person name="Grigoriev I.V."/>
            <person name="Hibbett D.S."/>
            <person name="Martin F."/>
        </authorList>
    </citation>
    <scope>NUCLEOTIDE SEQUENCE [LARGE SCALE GENOMIC DNA]</scope>
    <source>
        <strain evidence="1 2">SS14</strain>
    </source>
</reference>
<proteinExistence type="predicted"/>
<organism evidence="1 2">
    <name type="scientific">Sphaerobolus stellatus (strain SS14)</name>
    <dbReference type="NCBI Taxonomy" id="990650"/>
    <lineage>
        <taxon>Eukaryota</taxon>
        <taxon>Fungi</taxon>
        <taxon>Dikarya</taxon>
        <taxon>Basidiomycota</taxon>
        <taxon>Agaricomycotina</taxon>
        <taxon>Agaricomycetes</taxon>
        <taxon>Phallomycetidae</taxon>
        <taxon>Geastrales</taxon>
        <taxon>Sphaerobolaceae</taxon>
        <taxon>Sphaerobolus</taxon>
    </lineage>
</organism>
<sequence>MCFKSCIAYTRPFENLESCPECDWSQWNEENLTKSTGKKKVPERQFCTFSLANEMLYLHREIAEIQSKLDAGEDIQTYNDIMTGSELLNALSSGKIKDTDILFMQSLDGVQLYEDKKSDSWIIIYILFIASPALHYKKCFVLPGAIVSGPNNLENMDSFLFPGLHHISVLQKEKLRVWDALNKTYFDYNVSGCDHNDVSTEDI</sequence>
<accession>A0A0C9VU58</accession>
<dbReference type="HOGENOM" id="CLU_007337_1_2_1"/>
<evidence type="ECO:0000313" key="1">
    <source>
        <dbReference type="EMBL" id="KIJ46192.1"/>
    </source>
</evidence>
<protein>
    <submittedName>
        <fullName evidence="1">Uncharacterized protein</fullName>
    </submittedName>
</protein>